<reference evidence="1" key="1">
    <citation type="submission" date="2021-10" db="EMBL/GenBank/DDBJ databases">
        <authorList>
            <person name="Mesa V."/>
        </authorList>
    </citation>
    <scope>NUCLEOTIDE SEQUENCE</scope>
    <source>
        <strain evidence="1">CC3_PB</strain>
    </source>
</reference>
<dbReference type="EMBL" id="CAMTCP010000236">
    <property type="protein sequence ID" value="CAI3616601.1"/>
    <property type="molecule type" value="Genomic_DNA"/>
</dbReference>
<dbReference type="EMBL" id="CAKJVE010000004">
    <property type="protein sequence ID" value="CAG9709746.1"/>
    <property type="molecule type" value="Genomic_DNA"/>
</dbReference>
<dbReference type="AlphaFoldDB" id="A0AA86JRZ1"/>
<accession>A0AA86JRZ1</accession>
<evidence type="ECO:0000313" key="3">
    <source>
        <dbReference type="Proteomes" id="UP000789738"/>
    </source>
</evidence>
<dbReference type="Proteomes" id="UP001189143">
    <property type="component" value="Unassembled WGS sequence"/>
</dbReference>
<dbReference type="Gene3D" id="3.20.20.70">
    <property type="entry name" value="Aldolase class I"/>
    <property type="match status" value="1"/>
</dbReference>
<gene>
    <name evidence="2" type="ORF">CNEO2_390030</name>
    <name evidence="1" type="ORF">CNEO_44382</name>
</gene>
<proteinExistence type="predicted"/>
<dbReference type="Proteomes" id="UP000789738">
    <property type="component" value="Unassembled WGS sequence"/>
</dbReference>
<comment type="caution">
    <text evidence="1">The sequence shown here is derived from an EMBL/GenBank/DDBJ whole genome shotgun (WGS) entry which is preliminary data.</text>
</comment>
<reference evidence="2" key="2">
    <citation type="submission" date="2022-10" db="EMBL/GenBank/DDBJ databases">
        <authorList>
            <person name="Aires J."/>
            <person name="Mesa V."/>
        </authorList>
    </citation>
    <scope>NUCLEOTIDE SEQUENCE</scope>
    <source>
        <strain evidence="2">Clostridium neonatale JD116</strain>
    </source>
</reference>
<dbReference type="SUPFAM" id="SSF51395">
    <property type="entry name" value="FMN-linked oxidoreductases"/>
    <property type="match status" value="1"/>
</dbReference>
<organism evidence="1 3">
    <name type="scientific">Clostridium neonatale</name>
    <dbReference type="NCBI Taxonomy" id="137838"/>
    <lineage>
        <taxon>Bacteria</taxon>
        <taxon>Bacillati</taxon>
        <taxon>Bacillota</taxon>
        <taxon>Clostridia</taxon>
        <taxon>Eubacteriales</taxon>
        <taxon>Clostridiaceae</taxon>
        <taxon>Clostridium</taxon>
    </lineage>
</organism>
<dbReference type="InterPro" id="IPR013785">
    <property type="entry name" value="Aldolase_TIM"/>
</dbReference>
<protein>
    <submittedName>
        <fullName evidence="1">Uncharacterized protein</fullName>
    </submittedName>
</protein>
<evidence type="ECO:0000313" key="2">
    <source>
        <dbReference type="EMBL" id="CAI3616601.1"/>
    </source>
</evidence>
<dbReference type="RefSeq" id="WP_276325917.1">
    <property type="nucleotide sequence ID" value="NZ_CAMTCJ010000132.1"/>
</dbReference>
<evidence type="ECO:0000313" key="1">
    <source>
        <dbReference type="EMBL" id="CAG9709746.1"/>
    </source>
</evidence>
<name>A0AA86JRZ1_9CLOT</name>
<sequence length="41" mass="4594">MYKFSAGVEIHEANGYIVAQFLSKSTNKLRFSIVLDVCKSV</sequence>